<keyword evidence="16" id="KW-1185">Reference proteome</keyword>
<feature type="compositionally biased region" description="Polar residues" evidence="13">
    <location>
        <begin position="408"/>
        <end position="421"/>
    </location>
</feature>
<dbReference type="InterPro" id="IPR000719">
    <property type="entry name" value="Prot_kinase_dom"/>
</dbReference>
<dbReference type="CDD" id="cd14005">
    <property type="entry name" value="STKc_PIM"/>
    <property type="match status" value="1"/>
</dbReference>
<dbReference type="SUPFAM" id="SSF56112">
    <property type="entry name" value="Protein kinase-like (PK-like)"/>
    <property type="match status" value="1"/>
</dbReference>
<dbReference type="EC" id="2.7.11.1" evidence="2"/>
<dbReference type="AlphaFoldDB" id="A0A9P1N387"/>
<dbReference type="FunFam" id="3.30.200.20:FF:000547">
    <property type="entry name" value="Serine/threonine-protein kinase prk-2"/>
    <property type="match status" value="1"/>
</dbReference>
<feature type="compositionally biased region" description="Basic and acidic residues" evidence="13">
    <location>
        <begin position="351"/>
        <end position="370"/>
    </location>
</feature>
<accession>A0A9P1N387</accession>
<evidence type="ECO:0000313" key="16">
    <source>
        <dbReference type="Proteomes" id="UP001152747"/>
    </source>
</evidence>
<dbReference type="InterPro" id="IPR017441">
    <property type="entry name" value="Protein_kinase_ATP_BS"/>
</dbReference>
<feature type="domain" description="Protein kinase" evidence="14">
    <location>
        <begin position="80"/>
        <end position="334"/>
    </location>
</feature>
<evidence type="ECO:0000256" key="1">
    <source>
        <dbReference type="ARBA" id="ARBA00001946"/>
    </source>
</evidence>
<dbReference type="PANTHER" id="PTHR22984:SF29">
    <property type="entry name" value="SERINE_THREONINE-PROTEIN KINASE PIM-1"/>
    <property type="match status" value="1"/>
</dbReference>
<evidence type="ECO:0000256" key="10">
    <source>
        <dbReference type="ARBA" id="ARBA00048679"/>
    </source>
</evidence>
<comment type="cofactor">
    <cofactor evidence="1">
        <name>Mg(2+)</name>
        <dbReference type="ChEBI" id="CHEBI:18420"/>
    </cofactor>
</comment>
<evidence type="ECO:0000256" key="7">
    <source>
        <dbReference type="ARBA" id="ARBA00022840"/>
    </source>
</evidence>
<protein>
    <recommendedName>
        <fullName evidence="2">non-specific serine/threonine protein kinase</fullName>
        <ecNumber evidence="2">2.7.11.1</ecNumber>
    </recommendedName>
</protein>
<gene>
    <name evidence="15" type="ORF">CAMP_LOCUS8838</name>
</gene>
<evidence type="ECO:0000313" key="15">
    <source>
        <dbReference type="EMBL" id="CAI5446201.1"/>
    </source>
</evidence>
<feature type="region of interest" description="Disordered" evidence="13">
    <location>
        <begin position="440"/>
        <end position="470"/>
    </location>
</feature>
<evidence type="ECO:0000256" key="11">
    <source>
        <dbReference type="PROSITE-ProRule" id="PRU10141"/>
    </source>
</evidence>
<name>A0A9P1N387_9PELO</name>
<feature type="region of interest" description="Disordered" evidence="13">
    <location>
        <begin position="348"/>
        <end position="421"/>
    </location>
</feature>
<organism evidence="15 16">
    <name type="scientific">Caenorhabditis angaria</name>
    <dbReference type="NCBI Taxonomy" id="860376"/>
    <lineage>
        <taxon>Eukaryota</taxon>
        <taxon>Metazoa</taxon>
        <taxon>Ecdysozoa</taxon>
        <taxon>Nematoda</taxon>
        <taxon>Chromadorea</taxon>
        <taxon>Rhabditida</taxon>
        <taxon>Rhabditina</taxon>
        <taxon>Rhabditomorpha</taxon>
        <taxon>Rhabditoidea</taxon>
        <taxon>Rhabditidae</taxon>
        <taxon>Peloderinae</taxon>
        <taxon>Caenorhabditis</taxon>
    </lineage>
</organism>
<evidence type="ECO:0000256" key="9">
    <source>
        <dbReference type="ARBA" id="ARBA00047899"/>
    </source>
</evidence>
<proteinExistence type="inferred from homology"/>
<keyword evidence="7 11" id="KW-0067">ATP-binding</keyword>
<dbReference type="PANTHER" id="PTHR22984">
    <property type="entry name" value="SERINE/THREONINE-PROTEIN KINASE PIM"/>
    <property type="match status" value="1"/>
</dbReference>
<keyword evidence="4" id="KW-0808">Transferase</keyword>
<evidence type="ECO:0000256" key="5">
    <source>
        <dbReference type="ARBA" id="ARBA00022741"/>
    </source>
</evidence>
<feature type="compositionally biased region" description="Polar residues" evidence="13">
    <location>
        <begin position="443"/>
        <end position="454"/>
    </location>
</feature>
<keyword evidence="3 12" id="KW-0723">Serine/threonine-protein kinase</keyword>
<comment type="catalytic activity">
    <reaction evidence="9">
        <text>L-threonyl-[protein] + ATP = O-phospho-L-threonyl-[protein] + ADP + H(+)</text>
        <dbReference type="Rhea" id="RHEA:46608"/>
        <dbReference type="Rhea" id="RHEA-COMP:11060"/>
        <dbReference type="Rhea" id="RHEA-COMP:11605"/>
        <dbReference type="ChEBI" id="CHEBI:15378"/>
        <dbReference type="ChEBI" id="CHEBI:30013"/>
        <dbReference type="ChEBI" id="CHEBI:30616"/>
        <dbReference type="ChEBI" id="CHEBI:61977"/>
        <dbReference type="ChEBI" id="CHEBI:456216"/>
        <dbReference type="EC" id="2.7.11.1"/>
    </reaction>
</comment>
<evidence type="ECO:0000256" key="3">
    <source>
        <dbReference type="ARBA" id="ARBA00022527"/>
    </source>
</evidence>
<dbReference type="FunFam" id="1.10.510.10:FF:000708">
    <property type="entry name" value="serine/threonine-protein kinase par-1-like"/>
    <property type="match status" value="1"/>
</dbReference>
<evidence type="ECO:0000256" key="2">
    <source>
        <dbReference type="ARBA" id="ARBA00012513"/>
    </source>
</evidence>
<evidence type="ECO:0000259" key="14">
    <source>
        <dbReference type="PROSITE" id="PS50011"/>
    </source>
</evidence>
<sequence>MNLKIKFSESDIKIPLKTQLSTSTSAVVASSTSTAQVAPSMTLPNLAKKMKKLASSQLFNLKLLLNGESSRGFSKFKKNYKLKGELGRGGFGIVYRAVRIRDDLPVAVKFIDRNSVKEWARVNGEQVPMEICMLAKCSKTRGVIRLIDWYSIPEGYLIIMERPYPCVDMFDFIKGQGKLNEDMARFLFRQIAQTVTECAHNRVLHRDLKDENVVIDLVNGSTRLIDFGAATSLRKTQYSDFQGTRLYCPPEWFLHSLYLGREAAVWSLGVLLYNSLNGRLPFRNEKDICTAHLLGPLPFYVPVSQDAKDLINKCLAFDPFQRCPLETILQHPWLSNISPSWEILTNQKNGTIDKKGEKENKKLEDDHGSEELEEVDNETNDKKAQKKQNNETVGSEESGVGSSEGSSIKNTTKKASANPVSRLSKTSLLVAPTSGEIKAAVQASKTTTQYNNIKPQRKTMMPRHPQPPSSTVLTALRRAMSREAQKRVDIVAARI</sequence>
<keyword evidence="6" id="KW-0418">Kinase</keyword>
<comment type="similarity">
    <text evidence="12">Belongs to the protein kinase superfamily.</text>
</comment>
<dbReference type="GO" id="GO:0005524">
    <property type="term" value="F:ATP binding"/>
    <property type="evidence" value="ECO:0007669"/>
    <property type="project" value="UniProtKB-UniRule"/>
</dbReference>
<dbReference type="GO" id="GO:0005737">
    <property type="term" value="C:cytoplasm"/>
    <property type="evidence" value="ECO:0007669"/>
    <property type="project" value="TreeGrafter"/>
</dbReference>
<evidence type="ECO:0000256" key="6">
    <source>
        <dbReference type="ARBA" id="ARBA00022777"/>
    </source>
</evidence>
<dbReference type="Gene3D" id="1.10.510.10">
    <property type="entry name" value="Transferase(Phosphotransferase) domain 1"/>
    <property type="match status" value="1"/>
</dbReference>
<dbReference type="GO" id="GO:0004674">
    <property type="term" value="F:protein serine/threonine kinase activity"/>
    <property type="evidence" value="ECO:0007669"/>
    <property type="project" value="UniProtKB-KW"/>
</dbReference>
<dbReference type="Pfam" id="PF00069">
    <property type="entry name" value="Pkinase"/>
    <property type="match status" value="1"/>
</dbReference>
<dbReference type="OrthoDB" id="193931at2759"/>
<dbReference type="InterPro" id="IPR011009">
    <property type="entry name" value="Kinase-like_dom_sf"/>
</dbReference>
<feature type="binding site" evidence="11">
    <location>
        <position position="109"/>
    </location>
    <ligand>
        <name>ATP</name>
        <dbReference type="ChEBI" id="CHEBI:30616"/>
    </ligand>
</feature>
<dbReference type="Gene3D" id="3.30.200.20">
    <property type="entry name" value="Phosphorylase Kinase, domain 1"/>
    <property type="match status" value="1"/>
</dbReference>
<keyword evidence="8" id="KW-0460">Magnesium</keyword>
<dbReference type="SMART" id="SM00220">
    <property type="entry name" value="S_TKc"/>
    <property type="match status" value="1"/>
</dbReference>
<evidence type="ECO:0000256" key="12">
    <source>
        <dbReference type="RuleBase" id="RU000304"/>
    </source>
</evidence>
<dbReference type="Proteomes" id="UP001152747">
    <property type="component" value="Unassembled WGS sequence"/>
</dbReference>
<reference evidence="15" key="1">
    <citation type="submission" date="2022-11" db="EMBL/GenBank/DDBJ databases">
        <authorList>
            <person name="Kikuchi T."/>
        </authorList>
    </citation>
    <scope>NUCLEOTIDE SEQUENCE</scope>
    <source>
        <strain evidence="15">PS1010</strain>
    </source>
</reference>
<evidence type="ECO:0000256" key="8">
    <source>
        <dbReference type="ARBA" id="ARBA00022842"/>
    </source>
</evidence>
<comment type="caution">
    <text evidence="15">The sequence shown here is derived from an EMBL/GenBank/DDBJ whole genome shotgun (WGS) entry which is preliminary data.</text>
</comment>
<evidence type="ECO:0000256" key="4">
    <source>
        <dbReference type="ARBA" id="ARBA00022679"/>
    </source>
</evidence>
<dbReference type="PROSITE" id="PS50011">
    <property type="entry name" value="PROTEIN_KINASE_DOM"/>
    <property type="match status" value="1"/>
</dbReference>
<dbReference type="InterPro" id="IPR008271">
    <property type="entry name" value="Ser/Thr_kinase_AS"/>
</dbReference>
<comment type="catalytic activity">
    <reaction evidence="10">
        <text>L-seryl-[protein] + ATP = O-phospho-L-seryl-[protein] + ADP + H(+)</text>
        <dbReference type="Rhea" id="RHEA:17989"/>
        <dbReference type="Rhea" id="RHEA-COMP:9863"/>
        <dbReference type="Rhea" id="RHEA-COMP:11604"/>
        <dbReference type="ChEBI" id="CHEBI:15378"/>
        <dbReference type="ChEBI" id="CHEBI:29999"/>
        <dbReference type="ChEBI" id="CHEBI:30616"/>
        <dbReference type="ChEBI" id="CHEBI:83421"/>
        <dbReference type="ChEBI" id="CHEBI:456216"/>
        <dbReference type="EC" id="2.7.11.1"/>
    </reaction>
</comment>
<dbReference type="EMBL" id="CANHGI010000003">
    <property type="protein sequence ID" value="CAI5446201.1"/>
    <property type="molecule type" value="Genomic_DNA"/>
</dbReference>
<keyword evidence="5 11" id="KW-0547">Nucleotide-binding</keyword>
<dbReference type="InterPro" id="IPR051138">
    <property type="entry name" value="PIM_Ser/Thr_kinase"/>
</dbReference>
<evidence type="ECO:0000256" key="13">
    <source>
        <dbReference type="SAM" id="MobiDB-lite"/>
    </source>
</evidence>
<feature type="compositionally biased region" description="Low complexity" evidence="13">
    <location>
        <begin position="393"/>
        <end position="407"/>
    </location>
</feature>
<dbReference type="PROSITE" id="PS00107">
    <property type="entry name" value="PROTEIN_KINASE_ATP"/>
    <property type="match status" value="1"/>
</dbReference>
<dbReference type="PROSITE" id="PS00108">
    <property type="entry name" value="PROTEIN_KINASE_ST"/>
    <property type="match status" value="1"/>
</dbReference>